<feature type="domain" description="Fibronectin type-III" evidence="1">
    <location>
        <begin position="100"/>
        <end position="196"/>
    </location>
</feature>
<dbReference type="WBParaSite" id="TASK_0000196101-mRNA-1">
    <property type="protein sequence ID" value="TASK_0000196101-mRNA-1"/>
    <property type="gene ID" value="TASK_0000196101"/>
</dbReference>
<dbReference type="Proteomes" id="UP000282613">
    <property type="component" value="Unassembled WGS sequence"/>
</dbReference>
<name>A0A0R3VX17_TAEAS</name>
<dbReference type="GO" id="GO:0043235">
    <property type="term" value="C:receptor complex"/>
    <property type="evidence" value="ECO:0007669"/>
    <property type="project" value="TreeGrafter"/>
</dbReference>
<gene>
    <name evidence="2" type="ORF">TASK_LOCUS1962</name>
</gene>
<dbReference type="EMBL" id="UYRS01000792">
    <property type="protein sequence ID" value="VDK24027.1"/>
    <property type="molecule type" value="Genomic_DNA"/>
</dbReference>
<evidence type="ECO:0000259" key="1">
    <source>
        <dbReference type="PROSITE" id="PS50853"/>
    </source>
</evidence>
<dbReference type="PROSITE" id="PS50853">
    <property type="entry name" value="FN3"/>
    <property type="match status" value="1"/>
</dbReference>
<dbReference type="STRING" id="60517.A0A0R3VX17"/>
<keyword evidence="3" id="KW-1185">Reference proteome</keyword>
<accession>A0A0R3VX17</accession>
<reference evidence="4" key="1">
    <citation type="submission" date="2017-02" db="UniProtKB">
        <authorList>
            <consortium name="WormBaseParasite"/>
        </authorList>
    </citation>
    <scope>IDENTIFICATION</scope>
</reference>
<dbReference type="InterPro" id="IPR050713">
    <property type="entry name" value="RTP_Phos/Ushers"/>
</dbReference>
<dbReference type="CDD" id="cd00063">
    <property type="entry name" value="FN3"/>
    <property type="match status" value="1"/>
</dbReference>
<organism evidence="4">
    <name type="scientific">Taenia asiatica</name>
    <name type="common">Asian tapeworm</name>
    <dbReference type="NCBI Taxonomy" id="60517"/>
    <lineage>
        <taxon>Eukaryota</taxon>
        <taxon>Metazoa</taxon>
        <taxon>Spiralia</taxon>
        <taxon>Lophotrochozoa</taxon>
        <taxon>Platyhelminthes</taxon>
        <taxon>Cestoda</taxon>
        <taxon>Eucestoda</taxon>
        <taxon>Cyclophyllidea</taxon>
        <taxon>Taeniidae</taxon>
        <taxon>Taenia</taxon>
    </lineage>
</organism>
<proteinExistence type="predicted"/>
<dbReference type="Gene3D" id="2.60.40.10">
    <property type="entry name" value="Immunoglobulins"/>
    <property type="match status" value="1"/>
</dbReference>
<reference evidence="2 3" key="2">
    <citation type="submission" date="2018-11" db="EMBL/GenBank/DDBJ databases">
        <authorList>
            <consortium name="Pathogen Informatics"/>
        </authorList>
    </citation>
    <scope>NUCLEOTIDE SEQUENCE [LARGE SCALE GENOMIC DNA]</scope>
</reference>
<dbReference type="InterPro" id="IPR013783">
    <property type="entry name" value="Ig-like_fold"/>
</dbReference>
<dbReference type="SUPFAM" id="SSF49265">
    <property type="entry name" value="Fibronectin type III"/>
    <property type="match status" value="1"/>
</dbReference>
<sequence>MPEAEWFVANLRWYYMKPGKLLLTWDVRELVDRDVDEIRVRATTTSGVRRMKKAGASVKDGNVTLEKLLRNTSYLMNVEGYANETLIFGSISLIKTRPSAPSRIQRPEGEALSPTRIQLRWSRPTRPNGILNPYRVTCFDATKGSTPVNATTNNSTTSVIVNNLKPETVYKCSVSTTAARRVLDPAPPTDLTSHHVFCGVALQPPHTYMGISMSTEYRGQFHHPTAIRDEEKFSNNMAKVNAFEEREDQ</sequence>
<dbReference type="PANTHER" id="PTHR46957">
    <property type="entry name" value="CYTOKINE RECEPTOR"/>
    <property type="match status" value="1"/>
</dbReference>
<evidence type="ECO:0000313" key="4">
    <source>
        <dbReference type="WBParaSite" id="TASK_0000196101-mRNA-1"/>
    </source>
</evidence>
<dbReference type="AlphaFoldDB" id="A0A0R3VX17"/>
<dbReference type="SMART" id="SM00060">
    <property type="entry name" value="FN3"/>
    <property type="match status" value="2"/>
</dbReference>
<dbReference type="OrthoDB" id="5984158at2759"/>
<dbReference type="InterPro" id="IPR003961">
    <property type="entry name" value="FN3_dom"/>
</dbReference>
<dbReference type="PANTHER" id="PTHR46957:SF10">
    <property type="entry name" value="PROTEIN TYROSINE PHOSPHATASE, RECEPTOR TYPE, H"/>
    <property type="match status" value="1"/>
</dbReference>
<protein>
    <submittedName>
        <fullName evidence="4">Fibronectin type-III domain-containing protein</fullName>
    </submittedName>
</protein>
<evidence type="ECO:0000313" key="2">
    <source>
        <dbReference type="EMBL" id="VDK24027.1"/>
    </source>
</evidence>
<dbReference type="InterPro" id="IPR036116">
    <property type="entry name" value="FN3_sf"/>
</dbReference>
<evidence type="ECO:0000313" key="3">
    <source>
        <dbReference type="Proteomes" id="UP000282613"/>
    </source>
</evidence>
<dbReference type="Pfam" id="PF00041">
    <property type="entry name" value="fn3"/>
    <property type="match status" value="1"/>
</dbReference>